<comment type="caution">
    <text evidence="3">The sequence shown here is derived from an EMBL/GenBank/DDBJ whole genome shotgun (WGS) entry which is preliminary data.</text>
</comment>
<keyword evidence="1" id="KW-0472">Membrane</keyword>
<protein>
    <submittedName>
        <fullName evidence="3">DUF4350 domain-containing protein</fullName>
    </submittedName>
</protein>
<evidence type="ECO:0000313" key="3">
    <source>
        <dbReference type="EMBL" id="RXR06442.1"/>
    </source>
</evidence>
<dbReference type="AlphaFoldDB" id="A0A4Q1JVY9"/>
<evidence type="ECO:0000256" key="1">
    <source>
        <dbReference type="SAM" id="Phobius"/>
    </source>
</evidence>
<reference evidence="3 4" key="1">
    <citation type="submission" date="2019-01" db="EMBL/GenBank/DDBJ databases">
        <title>Pseudoxanthomonas composti sp. nov., isolated from compost.</title>
        <authorList>
            <person name="Yang G."/>
        </authorList>
    </citation>
    <scope>NUCLEOTIDE SEQUENCE [LARGE SCALE GENOMIC DNA]</scope>
    <source>
        <strain evidence="3 4">GSS15</strain>
    </source>
</reference>
<accession>A0A4Q1JVY9</accession>
<dbReference type="Pfam" id="PF14258">
    <property type="entry name" value="DUF4350"/>
    <property type="match status" value="1"/>
</dbReference>
<dbReference type="OrthoDB" id="6638317at2"/>
<keyword evidence="1" id="KW-0812">Transmembrane</keyword>
<keyword evidence="1" id="KW-1133">Transmembrane helix</keyword>
<evidence type="ECO:0000313" key="4">
    <source>
        <dbReference type="Proteomes" id="UP000289784"/>
    </source>
</evidence>
<dbReference type="InterPro" id="IPR025646">
    <property type="entry name" value="DUF4350"/>
</dbReference>
<evidence type="ECO:0000259" key="2">
    <source>
        <dbReference type="Pfam" id="PF14258"/>
    </source>
</evidence>
<organism evidence="3 4">
    <name type="scientific">Pseudoxanthomonas composti</name>
    <dbReference type="NCBI Taxonomy" id="2137479"/>
    <lineage>
        <taxon>Bacteria</taxon>
        <taxon>Pseudomonadati</taxon>
        <taxon>Pseudomonadota</taxon>
        <taxon>Gammaproteobacteria</taxon>
        <taxon>Lysobacterales</taxon>
        <taxon>Lysobacteraceae</taxon>
        <taxon>Pseudoxanthomonas</taxon>
    </lineage>
</organism>
<dbReference type="RefSeq" id="WP_129470549.1">
    <property type="nucleotide sequence ID" value="NZ_SAWZ01000003.1"/>
</dbReference>
<sequence>MSRVRSGSSSVRGAKGGLLFLLALVVVVLGTGWFLGNFERVEHTIDLPPRGEAGYNPLYALRQTLRAAGVPAESRMRADLAKQPLAPRDTLLVLGDPRAIGPVERERLLDWVWAGGHLIVRTPPAEAWERQIQVPLLEALDVQVLERDSDCLSLTIQGQDPHSEFCSGRRFTFEEVEPELAWGDLQAGYAYARLGYGEGYVDVLADMDFLTNDGGLAGNVFGLGQGRRTGGLRDVPHQRMALRILAPNYGQGTVHLIYGAKAPSLLRTLLVNGWPVWLPLLLAVLAWLWARMQRFGPLLPPPPGDRRSLLEHVRASGEHLYRYGKGPLLYAAVRQAFLLRLRRRDPLAASLGGQAQAELLAQRLGLDAARIVQALQVPAGNADAQFRDRISLLIHMRNRL</sequence>
<dbReference type="EMBL" id="SAWZ01000003">
    <property type="protein sequence ID" value="RXR06442.1"/>
    <property type="molecule type" value="Genomic_DNA"/>
</dbReference>
<keyword evidence="4" id="KW-1185">Reference proteome</keyword>
<dbReference type="Proteomes" id="UP000289784">
    <property type="component" value="Unassembled WGS sequence"/>
</dbReference>
<name>A0A4Q1JVY9_9GAMM</name>
<feature type="domain" description="DUF4350" evidence="2">
    <location>
        <begin position="56"/>
        <end position="217"/>
    </location>
</feature>
<feature type="transmembrane region" description="Helical" evidence="1">
    <location>
        <begin position="274"/>
        <end position="290"/>
    </location>
</feature>
<proteinExistence type="predicted"/>
<gene>
    <name evidence="3" type="ORF">EPA99_07280</name>
</gene>